<evidence type="ECO:0000313" key="2">
    <source>
        <dbReference type="Proteomes" id="UP000009220"/>
    </source>
</evidence>
<dbReference type="KEGG" id="afi:Acife_1488"/>
<dbReference type="Proteomes" id="UP000009220">
    <property type="component" value="Chromosome"/>
</dbReference>
<accession>G0JRP0</accession>
<dbReference type="STRING" id="743299.Acife_1488"/>
<reference evidence="1 2" key="1">
    <citation type="journal article" date="2011" name="J. Bacteriol.">
        <title>Draft genome of the psychrotolerant acidophile Acidithiobacillus ferrivorans SS3.</title>
        <authorList>
            <person name="Liljeqvist M."/>
            <person name="Valdes J."/>
            <person name="Holmes D.S."/>
            <person name="Dopson M."/>
        </authorList>
    </citation>
    <scope>NUCLEOTIDE SEQUENCE [LARGE SCALE GENOMIC DNA]</scope>
    <source>
        <strain evidence="1 2">SS3</strain>
    </source>
</reference>
<sequence length="30" mass="3533">MDTQKLLLTAQEIDQIWENIGYTSHPWMGL</sequence>
<gene>
    <name evidence="1" type="ORF">Acife_1488</name>
</gene>
<dbReference type="HOGENOM" id="CLU_3401691_0_0_6"/>
<name>G0JRP0_9PROT</name>
<evidence type="ECO:0000313" key="1">
    <source>
        <dbReference type="EMBL" id="AEM47633.1"/>
    </source>
</evidence>
<proteinExistence type="predicted"/>
<dbReference type="EMBL" id="CP002985">
    <property type="protein sequence ID" value="AEM47633.1"/>
    <property type="molecule type" value="Genomic_DNA"/>
</dbReference>
<protein>
    <submittedName>
        <fullName evidence="1">Uncharacterized protein</fullName>
    </submittedName>
</protein>
<organism evidence="1 2">
    <name type="scientific">Acidithiobacillus ferrivorans SS3</name>
    <dbReference type="NCBI Taxonomy" id="743299"/>
    <lineage>
        <taxon>Bacteria</taxon>
        <taxon>Pseudomonadati</taxon>
        <taxon>Pseudomonadota</taxon>
        <taxon>Acidithiobacillia</taxon>
        <taxon>Acidithiobacillales</taxon>
        <taxon>Acidithiobacillaceae</taxon>
        <taxon>Acidithiobacillus</taxon>
    </lineage>
</organism>
<dbReference type="AlphaFoldDB" id="G0JRP0"/>